<sequence>MDVEAKKRGSGNRKRRNICIGLGVTLILLIVLMVILAFTVFKAKDPVITVDAVALDDLKVRLDMARVTVNLNLTVSVNLTVENPNKVGMKYKDSAALLIYRGEEVGEVPIPAGKVSADETVHMLVFLTVMTDRFASNPQIFSDMVAGSLPLSTNTKISGKVSIFKMFKVHVTSVSNCSFTVFISNRTTSEEHYNQDQVLPPPKKSQRKRRCLIAIGAIILLIFLLFVVVLILALTVFKTKQPKTQLQSAKVEGIAPRVTLPTLNFQLNLTLDLQILVENPNHASFRHGTGNSILMYGGNQVGEADIYPGLIPSAGSTTLPCRLTVQVDKIASDITTLIGDIMGGQVVMETHTKIPGRINFLGIFKKHVVTSSDCKFTIGFPAMNITNQECKNKL</sequence>
<evidence type="ECO:0000313" key="2">
    <source>
        <dbReference type="Proteomes" id="UP001163603"/>
    </source>
</evidence>
<accession>A0ACC0Y0J4</accession>
<name>A0ACC0Y0J4_9ROSI</name>
<keyword evidence="2" id="KW-1185">Reference proteome</keyword>
<evidence type="ECO:0000313" key="1">
    <source>
        <dbReference type="EMBL" id="KAJ0027658.1"/>
    </source>
</evidence>
<protein>
    <submittedName>
        <fullName evidence="1">Uncharacterized protein</fullName>
    </submittedName>
</protein>
<organism evidence="1 2">
    <name type="scientific">Pistacia integerrima</name>
    <dbReference type="NCBI Taxonomy" id="434235"/>
    <lineage>
        <taxon>Eukaryota</taxon>
        <taxon>Viridiplantae</taxon>
        <taxon>Streptophyta</taxon>
        <taxon>Embryophyta</taxon>
        <taxon>Tracheophyta</taxon>
        <taxon>Spermatophyta</taxon>
        <taxon>Magnoliopsida</taxon>
        <taxon>eudicotyledons</taxon>
        <taxon>Gunneridae</taxon>
        <taxon>Pentapetalae</taxon>
        <taxon>rosids</taxon>
        <taxon>malvids</taxon>
        <taxon>Sapindales</taxon>
        <taxon>Anacardiaceae</taxon>
        <taxon>Pistacia</taxon>
    </lineage>
</organism>
<dbReference type="EMBL" id="CM047744">
    <property type="protein sequence ID" value="KAJ0027658.1"/>
    <property type="molecule type" value="Genomic_DNA"/>
</dbReference>
<proteinExistence type="predicted"/>
<comment type="caution">
    <text evidence="1">The sequence shown here is derived from an EMBL/GenBank/DDBJ whole genome shotgun (WGS) entry which is preliminary data.</text>
</comment>
<reference evidence="2" key="1">
    <citation type="journal article" date="2023" name="G3 (Bethesda)">
        <title>Genome assembly and association tests identify interacting loci associated with vigor, precocity, and sex in interspecific pistachio rootstocks.</title>
        <authorList>
            <person name="Palmer W."/>
            <person name="Jacygrad E."/>
            <person name="Sagayaradj S."/>
            <person name="Cavanaugh K."/>
            <person name="Han R."/>
            <person name="Bertier L."/>
            <person name="Beede B."/>
            <person name="Kafkas S."/>
            <person name="Golino D."/>
            <person name="Preece J."/>
            <person name="Michelmore R."/>
        </authorList>
    </citation>
    <scope>NUCLEOTIDE SEQUENCE [LARGE SCALE GENOMIC DNA]</scope>
</reference>
<gene>
    <name evidence="1" type="ORF">Pint_35153</name>
</gene>
<dbReference type="Proteomes" id="UP001163603">
    <property type="component" value="Chromosome 9"/>
</dbReference>